<reference evidence="2 3" key="1">
    <citation type="journal article" date="2018" name="Genome Biol. Evol.">
        <title>Multiple Roots of Fruiting Body Formation in Amoebozoa.</title>
        <authorList>
            <person name="Hillmann F."/>
            <person name="Forbes G."/>
            <person name="Novohradska S."/>
            <person name="Ferling I."/>
            <person name="Riege K."/>
            <person name="Groth M."/>
            <person name="Westermann M."/>
            <person name="Marz M."/>
            <person name="Spaller T."/>
            <person name="Winckler T."/>
            <person name="Schaap P."/>
            <person name="Glockner G."/>
        </authorList>
    </citation>
    <scope>NUCLEOTIDE SEQUENCE [LARGE SCALE GENOMIC DNA]</scope>
    <source>
        <strain evidence="2 3">Jena</strain>
    </source>
</reference>
<gene>
    <name evidence="2" type="ORF">PROFUN_13234</name>
</gene>
<evidence type="ECO:0000256" key="1">
    <source>
        <dbReference type="SAM" id="MobiDB-lite"/>
    </source>
</evidence>
<keyword evidence="3" id="KW-1185">Reference proteome</keyword>
<name>A0A2P6N4Q8_9EUKA</name>
<evidence type="ECO:0000313" key="3">
    <source>
        <dbReference type="Proteomes" id="UP000241769"/>
    </source>
</evidence>
<comment type="caution">
    <text evidence="2">The sequence shown here is derived from an EMBL/GenBank/DDBJ whole genome shotgun (WGS) entry which is preliminary data.</text>
</comment>
<dbReference type="InParanoid" id="A0A2P6N4Q8"/>
<organism evidence="2 3">
    <name type="scientific">Planoprotostelium fungivorum</name>
    <dbReference type="NCBI Taxonomy" id="1890364"/>
    <lineage>
        <taxon>Eukaryota</taxon>
        <taxon>Amoebozoa</taxon>
        <taxon>Evosea</taxon>
        <taxon>Variosea</taxon>
        <taxon>Cavosteliida</taxon>
        <taxon>Cavosteliaceae</taxon>
        <taxon>Planoprotostelium</taxon>
    </lineage>
</organism>
<dbReference type="AlphaFoldDB" id="A0A2P6N4Q8"/>
<dbReference type="Proteomes" id="UP000241769">
    <property type="component" value="Unassembled WGS sequence"/>
</dbReference>
<feature type="region of interest" description="Disordered" evidence="1">
    <location>
        <begin position="67"/>
        <end position="89"/>
    </location>
</feature>
<proteinExistence type="predicted"/>
<dbReference type="EMBL" id="MDYQ01000204">
    <property type="protein sequence ID" value="PRP78940.1"/>
    <property type="molecule type" value="Genomic_DNA"/>
</dbReference>
<evidence type="ECO:0000313" key="2">
    <source>
        <dbReference type="EMBL" id="PRP78940.1"/>
    </source>
</evidence>
<sequence length="187" mass="21246">MPFQRSLELGSFSHGEEELSSQSIMSLTESWTLKLLESSAVSSYILETGQLTGQRAEATELTATTYTGFTSNSKPHRKPIAQPHHQTNMTRAVRSSSISKFDNHHMESFDQRVKRSKSVTKMVKFSKLLSHKASLELAMTHVFPHPPMVEEEEDDDTEHIILINRTGSKMILKRSPQVTRREAFRMA</sequence>
<accession>A0A2P6N4Q8</accession>
<protein>
    <submittedName>
        <fullName evidence="2">Uncharacterized protein</fullName>
    </submittedName>
</protein>